<accession>A0AAD8XXR3</accession>
<comment type="caution">
    <text evidence="1">The sequence shown here is derived from an EMBL/GenBank/DDBJ whole genome shotgun (WGS) entry which is preliminary data.</text>
</comment>
<keyword evidence="2" id="KW-1185">Reference proteome</keyword>
<reference evidence="1" key="1">
    <citation type="submission" date="2023-06" db="EMBL/GenBank/DDBJ databases">
        <title>Survivors Of The Sea: Transcriptome response of Skeletonema marinoi to long-term dormancy.</title>
        <authorList>
            <person name="Pinder M.I.M."/>
            <person name="Kourtchenko O."/>
            <person name="Robertson E.K."/>
            <person name="Larsson T."/>
            <person name="Maumus F."/>
            <person name="Osuna-Cruz C.M."/>
            <person name="Vancaester E."/>
            <person name="Stenow R."/>
            <person name="Vandepoele K."/>
            <person name="Ploug H."/>
            <person name="Bruchert V."/>
            <person name="Godhe A."/>
            <person name="Topel M."/>
        </authorList>
    </citation>
    <scope>NUCLEOTIDE SEQUENCE</scope>
    <source>
        <strain evidence="1">R05AC</strain>
    </source>
</reference>
<protein>
    <submittedName>
        <fullName evidence="1">Uncharacterized protein</fullName>
    </submittedName>
</protein>
<sequence length="230" mass="25672">MYNCYDLTTSKAKAGSLRENAGQEDNTIQARTRNRKLNRADQDEMCIDVPSMHPWYCSIPVFWERECAITEQYKMYQRLLDYSQDNDADKDEILGLFNLIFVLPAASMSGTAQSSLKLVLDDIEDYDKNCVARFVGMQFCFDNMLAGTSKLIKAIDIVSDSSTFLASLAVKGTVIAMAELIAESVASQYKDATGLFLSASEILKSAGKLLKEKQIMLLRGNLPRVCGQRT</sequence>
<name>A0AAD8XXR3_9STRA</name>
<evidence type="ECO:0000313" key="1">
    <source>
        <dbReference type="EMBL" id="KAK1735831.1"/>
    </source>
</evidence>
<dbReference type="EMBL" id="JATAAI010000032">
    <property type="protein sequence ID" value="KAK1735831.1"/>
    <property type="molecule type" value="Genomic_DNA"/>
</dbReference>
<dbReference type="Proteomes" id="UP001224775">
    <property type="component" value="Unassembled WGS sequence"/>
</dbReference>
<gene>
    <name evidence="1" type="ORF">QTG54_013537</name>
</gene>
<dbReference type="AlphaFoldDB" id="A0AAD8XXR3"/>
<proteinExistence type="predicted"/>
<evidence type="ECO:0000313" key="2">
    <source>
        <dbReference type="Proteomes" id="UP001224775"/>
    </source>
</evidence>
<organism evidence="1 2">
    <name type="scientific">Skeletonema marinoi</name>
    <dbReference type="NCBI Taxonomy" id="267567"/>
    <lineage>
        <taxon>Eukaryota</taxon>
        <taxon>Sar</taxon>
        <taxon>Stramenopiles</taxon>
        <taxon>Ochrophyta</taxon>
        <taxon>Bacillariophyta</taxon>
        <taxon>Coscinodiscophyceae</taxon>
        <taxon>Thalassiosirophycidae</taxon>
        <taxon>Thalassiosirales</taxon>
        <taxon>Skeletonemataceae</taxon>
        <taxon>Skeletonema</taxon>
        <taxon>Skeletonema marinoi-dohrnii complex</taxon>
    </lineage>
</organism>